<evidence type="ECO:0000259" key="5">
    <source>
        <dbReference type="PROSITE" id="PS50931"/>
    </source>
</evidence>
<dbReference type="GO" id="GO:0003700">
    <property type="term" value="F:DNA-binding transcription factor activity"/>
    <property type="evidence" value="ECO:0007669"/>
    <property type="project" value="InterPro"/>
</dbReference>
<dbReference type="InterPro" id="IPR000847">
    <property type="entry name" value="LysR_HTH_N"/>
</dbReference>
<keyword evidence="2" id="KW-0805">Transcription regulation</keyword>
<evidence type="ECO:0000256" key="3">
    <source>
        <dbReference type="ARBA" id="ARBA00023125"/>
    </source>
</evidence>
<proteinExistence type="inferred from homology"/>
<protein>
    <submittedName>
        <fullName evidence="6">LysR family transcriptional regulator</fullName>
    </submittedName>
</protein>
<dbReference type="PANTHER" id="PTHR30537:SF5">
    <property type="entry name" value="HTH-TYPE TRANSCRIPTIONAL ACTIVATOR TTDR-RELATED"/>
    <property type="match status" value="1"/>
</dbReference>
<dbReference type="InterPro" id="IPR036388">
    <property type="entry name" value="WH-like_DNA-bd_sf"/>
</dbReference>
<dbReference type="CDD" id="cd08422">
    <property type="entry name" value="PBP2_CrgA_like"/>
    <property type="match status" value="1"/>
</dbReference>
<dbReference type="Gene3D" id="1.10.10.10">
    <property type="entry name" value="Winged helix-like DNA-binding domain superfamily/Winged helix DNA-binding domain"/>
    <property type="match status" value="1"/>
</dbReference>
<dbReference type="SUPFAM" id="SSF53850">
    <property type="entry name" value="Periplasmic binding protein-like II"/>
    <property type="match status" value="1"/>
</dbReference>
<evidence type="ECO:0000256" key="2">
    <source>
        <dbReference type="ARBA" id="ARBA00023015"/>
    </source>
</evidence>
<dbReference type="Proteomes" id="UP000597886">
    <property type="component" value="Unassembled WGS sequence"/>
</dbReference>
<gene>
    <name evidence="6" type="ORF">GS634_04345</name>
</gene>
<evidence type="ECO:0000313" key="6">
    <source>
        <dbReference type="EMBL" id="NOE17350.1"/>
    </source>
</evidence>
<evidence type="ECO:0000256" key="4">
    <source>
        <dbReference type="ARBA" id="ARBA00023163"/>
    </source>
</evidence>
<comment type="similarity">
    <text evidence="1">Belongs to the LysR transcriptional regulatory family.</text>
</comment>
<dbReference type="RefSeq" id="WP_171328643.1">
    <property type="nucleotide sequence ID" value="NZ_WVRA01000001.1"/>
</dbReference>
<dbReference type="Pfam" id="PF03466">
    <property type="entry name" value="LysR_substrate"/>
    <property type="match status" value="1"/>
</dbReference>
<dbReference type="Pfam" id="PF00126">
    <property type="entry name" value="HTH_1"/>
    <property type="match status" value="1"/>
</dbReference>
<comment type="caution">
    <text evidence="6">The sequence shown here is derived from an EMBL/GenBank/DDBJ whole genome shotgun (WGS) entry which is preliminary data.</text>
</comment>
<reference evidence="6" key="1">
    <citation type="submission" date="2019-12" db="EMBL/GenBank/DDBJ databases">
        <title>Ruegeria JWLKs population differentiation of coral mucus and skeleton niches.</title>
        <authorList>
            <person name="Luo D."/>
        </authorList>
    </citation>
    <scope>NUCLEOTIDE SEQUENCE</scope>
    <source>
        <strain evidence="6">HKCCD6181</strain>
    </source>
</reference>
<keyword evidence="4" id="KW-0804">Transcription</keyword>
<accession>A0AA91BM76</accession>
<dbReference type="GO" id="GO:0006351">
    <property type="term" value="P:DNA-templated transcription"/>
    <property type="evidence" value="ECO:0007669"/>
    <property type="project" value="TreeGrafter"/>
</dbReference>
<keyword evidence="3" id="KW-0238">DNA-binding</keyword>
<dbReference type="PANTHER" id="PTHR30537">
    <property type="entry name" value="HTH-TYPE TRANSCRIPTIONAL REGULATOR"/>
    <property type="match status" value="1"/>
</dbReference>
<dbReference type="InterPro" id="IPR036390">
    <property type="entry name" value="WH_DNA-bd_sf"/>
</dbReference>
<dbReference type="EMBL" id="WVRA01000001">
    <property type="protein sequence ID" value="NOE17350.1"/>
    <property type="molecule type" value="Genomic_DNA"/>
</dbReference>
<sequence>MDTDSLRLFVMAAERLNISAAGRELGLAPAVSSARLAKLENELGVELLHRTTRKVSLSLEGSEFLPYAREILAQTDAAQAALGGTDTGPTGTLRFAAPSSFAQLHIMPLLPEFHQRYPDLTLDLRLSDKPFDAIEGSFDLALRNAPLADSSLKGRKLSDDIRLLCAAPEYLERHGVPSTPEELTAHRFIAWANLDRRELVDPAGQKAILNPRAMISRTIVDDGTAQREATLAGAGLSINSLWSVAHELRSGRLRQVLPDWRLNDHAGLWLIYPRSNVLTPKTRIFMDFLVEKLGGRSGTGWVEAQQDSL</sequence>
<dbReference type="FunFam" id="1.10.10.10:FF:000001">
    <property type="entry name" value="LysR family transcriptional regulator"/>
    <property type="match status" value="1"/>
</dbReference>
<organism evidence="6 7">
    <name type="scientific">Ruegeria atlantica</name>
    <dbReference type="NCBI Taxonomy" id="81569"/>
    <lineage>
        <taxon>Bacteria</taxon>
        <taxon>Pseudomonadati</taxon>
        <taxon>Pseudomonadota</taxon>
        <taxon>Alphaproteobacteria</taxon>
        <taxon>Rhodobacterales</taxon>
        <taxon>Roseobacteraceae</taxon>
        <taxon>Ruegeria</taxon>
    </lineage>
</organism>
<dbReference type="InterPro" id="IPR005119">
    <property type="entry name" value="LysR_subst-bd"/>
</dbReference>
<feature type="domain" description="HTH lysR-type" evidence="5">
    <location>
        <begin position="1"/>
        <end position="58"/>
    </location>
</feature>
<evidence type="ECO:0000313" key="7">
    <source>
        <dbReference type="Proteomes" id="UP000597886"/>
    </source>
</evidence>
<dbReference type="SUPFAM" id="SSF46785">
    <property type="entry name" value="Winged helix' DNA-binding domain"/>
    <property type="match status" value="1"/>
</dbReference>
<dbReference type="InterPro" id="IPR058163">
    <property type="entry name" value="LysR-type_TF_proteobact-type"/>
</dbReference>
<dbReference type="PROSITE" id="PS50931">
    <property type="entry name" value="HTH_LYSR"/>
    <property type="match status" value="1"/>
</dbReference>
<dbReference type="AlphaFoldDB" id="A0AA91BM76"/>
<evidence type="ECO:0000256" key="1">
    <source>
        <dbReference type="ARBA" id="ARBA00009437"/>
    </source>
</evidence>
<dbReference type="Gene3D" id="3.40.190.290">
    <property type="match status" value="1"/>
</dbReference>
<dbReference type="GO" id="GO:0043565">
    <property type="term" value="F:sequence-specific DNA binding"/>
    <property type="evidence" value="ECO:0007669"/>
    <property type="project" value="TreeGrafter"/>
</dbReference>
<name>A0AA91BM76_9RHOB</name>